<gene>
    <name evidence="1" type="ORF">TK50_10285</name>
</gene>
<accession>A0A0D0X8F8</accession>
<dbReference type="Proteomes" id="UP000032254">
    <property type="component" value="Unassembled WGS sequence"/>
</dbReference>
<dbReference type="AlphaFoldDB" id="A0A0D0X8F8"/>
<dbReference type="GeneID" id="301304522"/>
<evidence type="ECO:0000313" key="1">
    <source>
        <dbReference type="EMBL" id="KIR65725.1"/>
    </source>
</evidence>
<dbReference type="EMBL" id="JXSX01000001">
    <property type="protein sequence ID" value="KIR65725.1"/>
    <property type="molecule type" value="Genomic_DNA"/>
</dbReference>
<dbReference type="PATRIC" id="fig|47853.6.peg.2186"/>
<dbReference type="RefSeq" id="WP_043962537.1">
    <property type="nucleotide sequence ID" value="NZ_JBEZEN010000043.1"/>
</dbReference>
<keyword evidence="2" id="KW-1185">Reference proteome</keyword>
<evidence type="ECO:0000313" key="2">
    <source>
        <dbReference type="Proteomes" id="UP000032254"/>
    </source>
</evidence>
<organism evidence="1 2">
    <name type="scientific">Micromonospora haikouensis</name>
    <dbReference type="NCBI Taxonomy" id="686309"/>
    <lineage>
        <taxon>Bacteria</taxon>
        <taxon>Bacillati</taxon>
        <taxon>Actinomycetota</taxon>
        <taxon>Actinomycetes</taxon>
        <taxon>Micromonosporales</taxon>
        <taxon>Micromonosporaceae</taxon>
        <taxon>Micromonospora</taxon>
    </lineage>
</organism>
<reference evidence="1 2" key="1">
    <citation type="submission" date="2015-01" db="EMBL/GenBank/DDBJ databases">
        <title>Sequencing and annotation of Micromonospora carbonacea strain JXNU-1 genome.</title>
        <authorList>
            <person name="Long Z."/>
            <person name="Huang Y."/>
            <person name="Jiang Y."/>
        </authorList>
    </citation>
    <scope>NUCLEOTIDE SEQUENCE [LARGE SCALE GENOMIC DNA]</scope>
    <source>
        <strain evidence="1 2">JXNU-1</strain>
    </source>
</reference>
<proteinExistence type="predicted"/>
<comment type="caution">
    <text evidence="1">The sequence shown here is derived from an EMBL/GenBank/DDBJ whole genome shotgun (WGS) entry which is preliminary data.</text>
</comment>
<dbReference type="InterPro" id="IPR021555">
    <property type="entry name" value="DUF3000"/>
</dbReference>
<dbReference type="Pfam" id="PF11452">
    <property type="entry name" value="DUF3000"/>
    <property type="match status" value="1"/>
</dbReference>
<dbReference type="OrthoDB" id="3210980at2"/>
<protein>
    <submittedName>
        <fullName evidence="1">Membrane protein</fullName>
    </submittedName>
</protein>
<name>A0A0D0X8F8_9ACTN</name>
<sequence>MAPPIALPETFARAVAGLRSAAPRSEIVLEEVGAPQRLAPYAFALSATVLRDDDEVATGRLILLHDPAGHEAWQGTLRLVTYVTAELEIDLAADPLLPGVGWTWLTDALDAQDAPHRAIGGTITQTMSTRFGDLAGPPAAGDIEIRASWTPLGEDLTPHLMAWCTLLASTAGLPPPGVTALPDRRPAGAA</sequence>